<protein>
    <submittedName>
        <fullName evidence="2">Uncharacterized protein</fullName>
    </submittedName>
</protein>
<evidence type="ECO:0000313" key="2">
    <source>
        <dbReference type="EMBL" id="RDU50000.1"/>
    </source>
</evidence>
<reference evidence="1 4" key="2">
    <citation type="submission" date="2020-08" db="EMBL/GenBank/DDBJ databases">
        <title>Genome public.</title>
        <authorList>
            <person name="Liu C."/>
            <person name="Sun Q."/>
        </authorList>
    </citation>
    <scope>NUCLEOTIDE SEQUENCE [LARGE SCALE GENOMIC DNA]</scope>
    <source>
        <strain evidence="1 4">426_9</strain>
    </source>
</reference>
<dbReference type="InterPro" id="IPR054207">
    <property type="entry name" value="DUF6913"/>
</dbReference>
<sequence length="173" mass="20068">MRLTNYFIKKKVQSLASGAANRKHEFCTLEDAGHILVLYQADDHEFVEPCLEKLRKMRKKVEACVYVSGSTLPEMKASYTAVHAKKDLDTWQTPSDAIVEQLKTVRADILIDLTRSDCYPMQYIMLQHPCRFKVGVKRADIDLYDLSISLTEREDIKHLFDHILFYLQAIRSK</sequence>
<dbReference type="RefSeq" id="WP_115498805.1">
    <property type="nucleotide sequence ID" value="NZ_JACRTI010000010.1"/>
</dbReference>
<keyword evidence="4" id="KW-1185">Reference proteome</keyword>
<dbReference type="EMBL" id="JACRTI010000010">
    <property type="protein sequence ID" value="MBC8601319.1"/>
    <property type="molecule type" value="Genomic_DNA"/>
</dbReference>
<dbReference type="Proteomes" id="UP000256321">
    <property type="component" value="Unassembled WGS sequence"/>
</dbReference>
<proteinExistence type="predicted"/>
<dbReference type="Pfam" id="PF21857">
    <property type="entry name" value="DUF6913"/>
    <property type="match status" value="1"/>
</dbReference>
<gene>
    <name evidence="2" type="ORF">DWU89_06390</name>
    <name evidence="1" type="ORF">H8784_06240</name>
</gene>
<name>A0A3D8HH26_9BACT</name>
<reference evidence="2 3" key="1">
    <citation type="submission" date="2018-07" db="EMBL/GenBank/DDBJ databases">
        <title>Parabacteroides acidifaciens nov. sp., isolated from human feces.</title>
        <authorList>
            <person name="Wang Y.J."/>
        </authorList>
    </citation>
    <scope>NUCLEOTIDE SEQUENCE [LARGE SCALE GENOMIC DNA]</scope>
    <source>
        <strain evidence="2 3">426-9</strain>
    </source>
</reference>
<evidence type="ECO:0000313" key="1">
    <source>
        <dbReference type="EMBL" id="MBC8601319.1"/>
    </source>
</evidence>
<evidence type="ECO:0000313" key="3">
    <source>
        <dbReference type="Proteomes" id="UP000256321"/>
    </source>
</evidence>
<organism evidence="2 3">
    <name type="scientific">Parabacteroides acidifaciens</name>
    <dbReference type="NCBI Taxonomy" id="2290935"/>
    <lineage>
        <taxon>Bacteria</taxon>
        <taxon>Pseudomonadati</taxon>
        <taxon>Bacteroidota</taxon>
        <taxon>Bacteroidia</taxon>
        <taxon>Bacteroidales</taxon>
        <taxon>Tannerellaceae</taxon>
        <taxon>Parabacteroides</taxon>
    </lineage>
</organism>
<dbReference type="AlphaFoldDB" id="A0A3D8HH26"/>
<dbReference type="EMBL" id="QREV01000010">
    <property type="protein sequence ID" value="RDU50000.1"/>
    <property type="molecule type" value="Genomic_DNA"/>
</dbReference>
<comment type="caution">
    <text evidence="2">The sequence shown here is derived from an EMBL/GenBank/DDBJ whole genome shotgun (WGS) entry which is preliminary data.</text>
</comment>
<evidence type="ECO:0000313" key="4">
    <source>
        <dbReference type="Proteomes" id="UP000629596"/>
    </source>
</evidence>
<dbReference type="Proteomes" id="UP000629596">
    <property type="component" value="Unassembled WGS sequence"/>
</dbReference>
<accession>A0A3D8HH26</accession>